<dbReference type="AlphaFoldDB" id="A0A2I0KSI3"/>
<proteinExistence type="predicted"/>
<reference evidence="2 3" key="1">
    <citation type="submission" date="2017-11" db="EMBL/GenBank/DDBJ databases">
        <title>De-novo sequencing of pomegranate (Punica granatum L.) genome.</title>
        <authorList>
            <person name="Akparov Z."/>
            <person name="Amiraslanov A."/>
            <person name="Hajiyeva S."/>
            <person name="Abbasov M."/>
            <person name="Kaur K."/>
            <person name="Hamwieh A."/>
            <person name="Solovyev V."/>
            <person name="Salamov A."/>
            <person name="Braich B."/>
            <person name="Kosarev P."/>
            <person name="Mahmoud A."/>
            <person name="Hajiyev E."/>
            <person name="Babayeva S."/>
            <person name="Izzatullayeva V."/>
            <person name="Mammadov A."/>
            <person name="Mammadov A."/>
            <person name="Sharifova S."/>
            <person name="Ojaghi J."/>
            <person name="Eynullazada K."/>
            <person name="Bayramov B."/>
            <person name="Abdulazimova A."/>
            <person name="Shahmuradov I."/>
        </authorList>
    </citation>
    <scope>NUCLEOTIDE SEQUENCE [LARGE SCALE GENOMIC DNA]</scope>
    <source>
        <strain evidence="3">cv. AG2017</strain>
        <tissue evidence="2">Leaf</tissue>
    </source>
</reference>
<gene>
    <name evidence="2" type="ORF">CRG98_008174</name>
</gene>
<feature type="region of interest" description="Disordered" evidence="1">
    <location>
        <begin position="1"/>
        <end position="66"/>
    </location>
</feature>
<evidence type="ECO:0000313" key="2">
    <source>
        <dbReference type="EMBL" id="PKI71437.1"/>
    </source>
</evidence>
<evidence type="ECO:0000313" key="3">
    <source>
        <dbReference type="Proteomes" id="UP000233551"/>
    </source>
</evidence>
<evidence type="ECO:0000256" key="1">
    <source>
        <dbReference type="SAM" id="MobiDB-lite"/>
    </source>
</evidence>
<name>A0A2I0KSI3_PUNGR</name>
<protein>
    <submittedName>
        <fullName evidence="2">Uncharacterized protein</fullName>
    </submittedName>
</protein>
<keyword evidence="3" id="KW-1185">Reference proteome</keyword>
<organism evidence="2 3">
    <name type="scientific">Punica granatum</name>
    <name type="common">Pomegranate</name>
    <dbReference type="NCBI Taxonomy" id="22663"/>
    <lineage>
        <taxon>Eukaryota</taxon>
        <taxon>Viridiplantae</taxon>
        <taxon>Streptophyta</taxon>
        <taxon>Embryophyta</taxon>
        <taxon>Tracheophyta</taxon>
        <taxon>Spermatophyta</taxon>
        <taxon>Magnoliopsida</taxon>
        <taxon>eudicotyledons</taxon>
        <taxon>Gunneridae</taxon>
        <taxon>Pentapetalae</taxon>
        <taxon>rosids</taxon>
        <taxon>malvids</taxon>
        <taxon>Myrtales</taxon>
        <taxon>Lythraceae</taxon>
        <taxon>Punica</taxon>
    </lineage>
</organism>
<dbReference type="Proteomes" id="UP000233551">
    <property type="component" value="Unassembled WGS sequence"/>
</dbReference>
<comment type="caution">
    <text evidence="2">The sequence shown here is derived from an EMBL/GenBank/DDBJ whole genome shotgun (WGS) entry which is preliminary data.</text>
</comment>
<sequence length="66" mass="6704">MSVRLVEGAPLKTSGAGDMSEGRPNTPGVCLQESEAAERVPGAVGSESEPVGGPPRRYQLGPLPSS</sequence>
<dbReference type="EMBL" id="PGOL01000376">
    <property type="protein sequence ID" value="PKI71437.1"/>
    <property type="molecule type" value="Genomic_DNA"/>
</dbReference>
<accession>A0A2I0KSI3</accession>